<dbReference type="Proteomes" id="UP000051248">
    <property type="component" value="Unassembled WGS sequence"/>
</dbReference>
<feature type="transmembrane region" description="Helical" evidence="1">
    <location>
        <begin position="7"/>
        <end position="26"/>
    </location>
</feature>
<dbReference type="RefSeq" id="WP_025023465.1">
    <property type="nucleotide sequence ID" value="NZ_AZDZ01000001.1"/>
</dbReference>
<dbReference type="OrthoDB" id="2249781at2"/>
<dbReference type="PATRIC" id="fig|1423775.4.peg.898"/>
<evidence type="ECO:0000313" key="4">
    <source>
        <dbReference type="Proteomes" id="UP000051248"/>
    </source>
</evidence>
<dbReference type="Pfam" id="PF22570">
    <property type="entry name" value="LiaF-TM"/>
    <property type="match status" value="1"/>
</dbReference>
<keyword evidence="1" id="KW-1133">Transmembrane helix</keyword>
<keyword evidence="1" id="KW-0472">Membrane</keyword>
<protein>
    <recommendedName>
        <fullName evidence="2">LiaF transmembrane domain-containing protein</fullName>
    </recommendedName>
</protein>
<evidence type="ECO:0000259" key="2">
    <source>
        <dbReference type="Pfam" id="PF22570"/>
    </source>
</evidence>
<feature type="transmembrane region" description="Helical" evidence="1">
    <location>
        <begin position="32"/>
        <end position="48"/>
    </location>
</feature>
<name>A0A0R1KIA6_9LACO</name>
<comment type="caution">
    <text evidence="3">The sequence shown here is derived from an EMBL/GenBank/DDBJ whole genome shotgun (WGS) entry which is preliminary data.</text>
</comment>
<evidence type="ECO:0000313" key="3">
    <source>
        <dbReference type="EMBL" id="KRK81283.1"/>
    </source>
</evidence>
<organism evidence="3 4">
    <name type="scientific">Companilactobacillus nodensis DSM 19682 = JCM 14932 = NBRC 107160</name>
    <dbReference type="NCBI Taxonomy" id="1423775"/>
    <lineage>
        <taxon>Bacteria</taxon>
        <taxon>Bacillati</taxon>
        <taxon>Bacillota</taxon>
        <taxon>Bacilli</taxon>
        <taxon>Lactobacillales</taxon>
        <taxon>Lactobacillaceae</taxon>
        <taxon>Companilactobacillus</taxon>
    </lineage>
</organism>
<keyword evidence="1" id="KW-0812">Transmembrane</keyword>
<feature type="transmembrane region" description="Helical" evidence="1">
    <location>
        <begin position="53"/>
        <end position="73"/>
    </location>
</feature>
<dbReference type="eggNOG" id="COG4758">
    <property type="taxonomic scope" value="Bacteria"/>
</dbReference>
<dbReference type="InterPro" id="IPR054331">
    <property type="entry name" value="LiaF_TM"/>
</dbReference>
<keyword evidence="4" id="KW-1185">Reference proteome</keyword>
<evidence type="ECO:0000256" key="1">
    <source>
        <dbReference type="SAM" id="Phobius"/>
    </source>
</evidence>
<sequence>MKNRNGIFWGLFLLLSAGILIVSQLHLITYTFSFWTIVATIFLVAMLIKSLVYFMVPGTVFSLAFLAILYAKPLHITAIVPWTVIGAAILISIGLSLILRPFLMKHHPWMRYGHHGGYNWHEQRGYDHNIDVKTVDESDVDVTVKMGSSVRYVTSQDFKQADIDVKMGNAKVYFDNVTVQDTATINVNVSLGGVELYVPRNWNIVKQIDNNNMSGISEEGKPVVTEDSPSITLRGYYSLAGLKICYI</sequence>
<feature type="transmembrane region" description="Helical" evidence="1">
    <location>
        <begin position="79"/>
        <end position="103"/>
    </location>
</feature>
<dbReference type="EMBL" id="AZDZ01000001">
    <property type="protein sequence ID" value="KRK81283.1"/>
    <property type="molecule type" value="Genomic_DNA"/>
</dbReference>
<proteinExistence type="predicted"/>
<dbReference type="AlphaFoldDB" id="A0A0R1KIA6"/>
<feature type="domain" description="LiaF transmembrane" evidence="2">
    <location>
        <begin position="8"/>
        <end position="101"/>
    </location>
</feature>
<accession>A0A0R1KIA6</accession>
<reference evidence="3 4" key="1">
    <citation type="journal article" date="2015" name="Genome Announc.">
        <title>Expanding the biotechnology potential of lactobacilli through comparative genomics of 213 strains and associated genera.</title>
        <authorList>
            <person name="Sun Z."/>
            <person name="Harris H.M."/>
            <person name="McCann A."/>
            <person name="Guo C."/>
            <person name="Argimon S."/>
            <person name="Zhang W."/>
            <person name="Yang X."/>
            <person name="Jeffery I.B."/>
            <person name="Cooney J.C."/>
            <person name="Kagawa T.F."/>
            <person name="Liu W."/>
            <person name="Song Y."/>
            <person name="Salvetti E."/>
            <person name="Wrobel A."/>
            <person name="Rasinkangas P."/>
            <person name="Parkhill J."/>
            <person name="Rea M.C."/>
            <person name="O'Sullivan O."/>
            <person name="Ritari J."/>
            <person name="Douillard F.P."/>
            <person name="Paul Ross R."/>
            <person name="Yang R."/>
            <person name="Briner A.E."/>
            <person name="Felis G.E."/>
            <person name="de Vos W.M."/>
            <person name="Barrangou R."/>
            <person name="Klaenhammer T.R."/>
            <person name="Caufield P.W."/>
            <person name="Cui Y."/>
            <person name="Zhang H."/>
            <person name="O'Toole P.W."/>
        </authorList>
    </citation>
    <scope>NUCLEOTIDE SEQUENCE [LARGE SCALE GENOMIC DNA]</scope>
    <source>
        <strain evidence="3 4">DSM 19682</strain>
    </source>
</reference>
<gene>
    <name evidence="3" type="ORF">FD03_GL000875</name>
</gene>
<dbReference type="STRING" id="1423775.FD03_GL000875"/>